<dbReference type="AlphaFoldDB" id="A0A0A9B5P3"/>
<dbReference type="EMBL" id="GBRH01243298">
    <property type="protein sequence ID" value="JAD54597.1"/>
    <property type="molecule type" value="Transcribed_RNA"/>
</dbReference>
<reference evidence="1" key="1">
    <citation type="submission" date="2014-09" db="EMBL/GenBank/DDBJ databases">
        <authorList>
            <person name="Magalhaes I.L.F."/>
            <person name="Oliveira U."/>
            <person name="Santos F.R."/>
            <person name="Vidigal T.H.D.A."/>
            <person name="Brescovit A.D."/>
            <person name="Santos A.J."/>
        </authorList>
    </citation>
    <scope>NUCLEOTIDE SEQUENCE</scope>
    <source>
        <tissue evidence="1">Shoot tissue taken approximately 20 cm above the soil surface</tissue>
    </source>
</reference>
<reference evidence="1" key="2">
    <citation type="journal article" date="2015" name="Data Brief">
        <title>Shoot transcriptome of the giant reed, Arundo donax.</title>
        <authorList>
            <person name="Barrero R.A."/>
            <person name="Guerrero F.D."/>
            <person name="Moolhuijzen P."/>
            <person name="Goolsby J.A."/>
            <person name="Tidwell J."/>
            <person name="Bellgard S.E."/>
            <person name="Bellgard M.I."/>
        </authorList>
    </citation>
    <scope>NUCLEOTIDE SEQUENCE</scope>
    <source>
        <tissue evidence="1">Shoot tissue taken approximately 20 cm above the soil surface</tissue>
    </source>
</reference>
<evidence type="ECO:0000313" key="1">
    <source>
        <dbReference type="EMBL" id="JAD54597.1"/>
    </source>
</evidence>
<name>A0A0A9B5P3_ARUDO</name>
<protein>
    <submittedName>
        <fullName evidence="1">Uncharacterized protein</fullName>
    </submittedName>
</protein>
<proteinExistence type="predicted"/>
<sequence>MLGASSVDIPVNLHRILKAHMHAQKTSQ</sequence>
<organism evidence="1">
    <name type="scientific">Arundo donax</name>
    <name type="common">Giant reed</name>
    <name type="synonym">Donax arundinaceus</name>
    <dbReference type="NCBI Taxonomy" id="35708"/>
    <lineage>
        <taxon>Eukaryota</taxon>
        <taxon>Viridiplantae</taxon>
        <taxon>Streptophyta</taxon>
        <taxon>Embryophyta</taxon>
        <taxon>Tracheophyta</taxon>
        <taxon>Spermatophyta</taxon>
        <taxon>Magnoliopsida</taxon>
        <taxon>Liliopsida</taxon>
        <taxon>Poales</taxon>
        <taxon>Poaceae</taxon>
        <taxon>PACMAD clade</taxon>
        <taxon>Arundinoideae</taxon>
        <taxon>Arundineae</taxon>
        <taxon>Arundo</taxon>
    </lineage>
</organism>
<accession>A0A0A9B5P3</accession>